<feature type="compositionally biased region" description="Basic and acidic residues" evidence="1">
    <location>
        <begin position="83"/>
        <end position="96"/>
    </location>
</feature>
<evidence type="ECO:0000313" key="3">
    <source>
        <dbReference type="Proteomes" id="UP000588098"/>
    </source>
</evidence>
<organism evidence="2 3">
    <name type="scientific">Streptomyces zagrosensis</name>
    <dbReference type="NCBI Taxonomy" id="1042984"/>
    <lineage>
        <taxon>Bacteria</taxon>
        <taxon>Bacillati</taxon>
        <taxon>Actinomycetota</taxon>
        <taxon>Actinomycetes</taxon>
        <taxon>Kitasatosporales</taxon>
        <taxon>Streptomycetaceae</taxon>
        <taxon>Streptomyces</taxon>
    </lineage>
</organism>
<dbReference type="AlphaFoldDB" id="A0A7W9QJJ6"/>
<sequence length="117" mass="11829">MAMRGAVGAVAERGTEGAVEARGAEQIALARSAGSAATDTATDTAVRDGAPRLCVVRGTAGAEEVAALTALFAALAQSAGPRRRLDDGIDRSRVSWDHPGPGRRGGLGYRAPGAWTS</sequence>
<evidence type="ECO:0000256" key="1">
    <source>
        <dbReference type="SAM" id="MobiDB-lite"/>
    </source>
</evidence>
<comment type="caution">
    <text evidence="2">The sequence shown here is derived from an EMBL/GenBank/DDBJ whole genome shotgun (WGS) entry which is preliminary data.</text>
</comment>
<keyword evidence="3" id="KW-1185">Reference proteome</keyword>
<dbReference type="GO" id="GO:0003989">
    <property type="term" value="F:acetyl-CoA carboxylase activity"/>
    <property type="evidence" value="ECO:0007669"/>
    <property type="project" value="InterPro"/>
</dbReference>
<name>A0A7W9QJJ6_9ACTN</name>
<dbReference type="InterPro" id="IPR032716">
    <property type="entry name" value="ACC_epsilon"/>
</dbReference>
<feature type="region of interest" description="Disordered" evidence="1">
    <location>
        <begin position="83"/>
        <end position="117"/>
    </location>
</feature>
<feature type="region of interest" description="Disordered" evidence="1">
    <location>
        <begin position="1"/>
        <end position="20"/>
    </location>
</feature>
<gene>
    <name evidence="2" type="ORF">FHS42_007275</name>
</gene>
<dbReference type="Pfam" id="PF13822">
    <property type="entry name" value="ACC_epsilon"/>
    <property type="match status" value="1"/>
</dbReference>
<evidence type="ECO:0008006" key="4">
    <source>
        <dbReference type="Google" id="ProtNLM"/>
    </source>
</evidence>
<accession>A0A7W9QJJ6</accession>
<dbReference type="Proteomes" id="UP000588098">
    <property type="component" value="Unassembled WGS sequence"/>
</dbReference>
<proteinExistence type="predicted"/>
<dbReference type="EMBL" id="JACHJL010000035">
    <property type="protein sequence ID" value="MBB5940177.1"/>
    <property type="molecule type" value="Genomic_DNA"/>
</dbReference>
<reference evidence="2 3" key="1">
    <citation type="submission" date="2020-08" db="EMBL/GenBank/DDBJ databases">
        <title>Genomic Encyclopedia of Type Strains, Phase III (KMG-III): the genomes of soil and plant-associated and newly described type strains.</title>
        <authorList>
            <person name="Whitman W."/>
        </authorList>
    </citation>
    <scope>NUCLEOTIDE SEQUENCE [LARGE SCALE GENOMIC DNA]</scope>
    <source>
        <strain evidence="2 3">CECT 8305</strain>
    </source>
</reference>
<dbReference type="GO" id="GO:0004658">
    <property type="term" value="F:propionyl-CoA carboxylase activity"/>
    <property type="evidence" value="ECO:0007669"/>
    <property type="project" value="InterPro"/>
</dbReference>
<protein>
    <recommendedName>
        <fullName evidence="4">Acyl-CoA carboxylase subunit epsilon</fullName>
    </recommendedName>
</protein>
<evidence type="ECO:0000313" key="2">
    <source>
        <dbReference type="EMBL" id="MBB5940177.1"/>
    </source>
</evidence>